<proteinExistence type="predicted"/>
<sequence>MKKIVLSIAAVALLAGFAAGCAQPEPTKPAPSVVRKG</sequence>
<reference evidence="2 3" key="1">
    <citation type="submission" date="2018-01" db="EMBL/GenBank/DDBJ databases">
        <title>Genomic Encyclopedia of Type Strains, Phase III (KMG-III): the genomes of soil and plant-associated and newly described type strains.</title>
        <authorList>
            <person name="Whitman W."/>
        </authorList>
    </citation>
    <scope>NUCLEOTIDE SEQUENCE [LARGE SCALE GENOMIC DNA]</scope>
    <source>
        <strain evidence="2 3">1131</strain>
    </source>
</reference>
<accession>A0A2S4M0I5</accession>
<gene>
    <name evidence="2" type="ORF">CYD53_116134</name>
</gene>
<keyword evidence="3" id="KW-1185">Reference proteome</keyword>
<evidence type="ECO:0008006" key="4">
    <source>
        <dbReference type="Google" id="ProtNLM"/>
    </source>
</evidence>
<keyword evidence="1" id="KW-0732">Signal</keyword>
<dbReference type="EMBL" id="PQFZ01000016">
    <property type="protein sequence ID" value="POR48109.1"/>
    <property type="molecule type" value="Genomic_DNA"/>
</dbReference>
<evidence type="ECO:0000313" key="2">
    <source>
        <dbReference type="EMBL" id="POR48109.1"/>
    </source>
</evidence>
<dbReference type="AlphaFoldDB" id="A0A2S4M0I5"/>
<feature type="chain" id="PRO_5015602185" description="Lipoprotein" evidence="1">
    <location>
        <begin position="25"/>
        <end position="37"/>
    </location>
</feature>
<evidence type="ECO:0000256" key="1">
    <source>
        <dbReference type="SAM" id="SignalP"/>
    </source>
</evidence>
<feature type="signal peptide" evidence="1">
    <location>
        <begin position="1"/>
        <end position="24"/>
    </location>
</feature>
<comment type="caution">
    <text evidence="2">The sequence shown here is derived from an EMBL/GenBank/DDBJ whole genome shotgun (WGS) entry which is preliminary data.</text>
</comment>
<name>A0A2S4M0I5_9HYPH</name>
<evidence type="ECO:0000313" key="3">
    <source>
        <dbReference type="Proteomes" id="UP000236919"/>
    </source>
</evidence>
<dbReference type="Proteomes" id="UP000236919">
    <property type="component" value="Unassembled WGS sequence"/>
</dbReference>
<dbReference type="PROSITE" id="PS51257">
    <property type="entry name" value="PROKAR_LIPOPROTEIN"/>
    <property type="match status" value="1"/>
</dbReference>
<protein>
    <recommendedName>
        <fullName evidence="4">Lipoprotein</fullName>
    </recommendedName>
</protein>
<organism evidence="2 3">
    <name type="scientific">Bosea psychrotolerans</name>
    <dbReference type="NCBI Taxonomy" id="1871628"/>
    <lineage>
        <taxon>Bacteria</taxon>
        <taxon>Pseudomonadati</taxon>
        <taxon>Pseudomonadota</taxon>
        <taxon>Alphaproteobacteria</taxon>
        <taxon>Hyphomicrobiales</taxon>
        <taxon>Boseaceae</taxon>
        <taxon>Bosea</taxon>
    </lineage>
</organism>